<evidence type="ECO:0000313" key="1">
    <source>
        <dbReference type="EMBL" id="GEM77644.1"/>
    </source>
</evidence>
<dbReference type="OrthoDB" id="7876709at2"/>
<evidence type="ECO:0000313" key="2">
    <source>
        <dbReference type="Proteomes" id="UP000321922"/>
    </source>
</evidence>
<comment type="caution">
    <text evidence="1">The sequence shown here is derived from an EMBL/GenBank/DDBJ whole genome shotgun (WGS) entry which is preliminary data.</text>
</comment>
<protein>
    <submittedName>
        <fullName evidence="1">Uncharacterized protein</fullName>
    </submittedName>
</protein>
<sequence length="123" mass="14219">MDFLVGVELQDSFVLGWNYCNQTLEIELEFSIWPESEYYKTPKAGEYTCYRLGSLLFDNVSSITGLLNQSDIQPALDPDDSKDYGNIKYFEKSRSYFKVVGSFGSIEFESSGIHFELRTYNRD</sequence>
<reference evidence="1 2" key="1">
    <citation type="submission" date="2019-07" db="EMBL/GenBank/DDBJ databases">
        <title>Whole genome shotgun sequence of Vibrio sagamiensis NBRC 104589.</title>
        <authorList>
            <person name="Hosoyama A."/>
            <person name="Uohara A."/>
            <person name="Ohji S."/>
            <person name="Ichikawa N."/>
        </authorList>
    </citation>
    <scope>NUCLEOTIDE SEQUENCE [LARGE SCALE GENOMIC DNA]</scope>
    <source>
        <strain evidence="1 2">NBRC 104589</strain>
    </source>
</reference>
<accession>A0A511QJZ5</accession>
<name>A0A511QJZ5_9VIBR</name>
<organism evidence="1 2">
    <name type="scientific">Vibrio sagamiensis NBRC 104589</name>
    <dbReference type="NCBI Taxonomy" id="1219064"/>
    <lineage>
        <taxon>Bacteria</taxon>
        <taxon>Pseudomonadati</taxon>
        <taxon>Pseudomonadota</taxon>
        <taxon>Gammaproteobacteria</taxon>
        <taxon>Vibrionales</taxon>
        <taxon>Vibrionaceae</taxon>
        <taxon>Vibrio</taxon>
    </lineage>
</organism>
<dbReference type="RefSeq" id="WP_039983140.1">
    <property type="nucleotide sequence ID" value="NZ_BAOJ01000166.1"/>
</dbReference>
<proteinExistence type="predicted"/>
<gene>
    <name evidence="1" type="ORF">VSA01S_37560</name>
</gene>
<keyword evidence="2" id="KW-1185">Reference proteome</keyword>
<dbReference type="EMBL" id="BJXJ01000077">
    <property type="protein sequence ID" value="GEM77644.1"/>
    <property type="molecule type" value="Genomic_DNA"/>
</dbReference>
<dbReference type="Proteomes" id="UP000321922">
    <property type="component" value="Unassembled WGS sequence"/>
</dbReference>
<dbReference type="AlphaFoldDB" id="A0A511QJZ5"/>